<proteinExistence type="predicted"/>
<protein>
    <submittedName>
        <fullName evidence="1">Uncharacterized protein</fullName>
    </submittedName>
</protein>
<comment type="caution">
    <text evidence="1">The sequence shown here is derived from an EMBL/GenBank/DDBJ whole genome shotgun (WGS) entry which is preliminary data.</text>
</comment>
<sequence>MSSNTAISDLLLMYLIDFTELQYSTMISALKMFVNKEQVLSKATSQPRKLMLAVNTQPLKTYDDLMDIRPPCLRFFWKKDCIALCKSILHAWRMWIYASAWTVHHLLCYNAKKIMVFLWITDFCTNKVIPSVNT</sequence>
<name>A0A4Y2Q3F8_ARAVE</name>
<keyword evidence="2" id="KW-1185">Reference proteome</keyword>
<organism evidence="1 2">
    <name type="scientific">Araneus ventricosus</name>
    <name type="common">Orbweaver spider</name>
    <name type="synonym">Epeira ventricosa</name>
    <dbReference type="NCBI Taxonomy" id="182803"/>
    <lineage>
        <taxon>Eukaryota</taxon>
        <taxon>Metazoa</taxon>
        <taxon>Ecdysozoa</taxon>
        <taxon>Arthropoda</taxon>
        <taxon>Chelicerata</taxon>
        <taxon>Arachnida</taxon>
        <taxon>Araneae</taxon>
        <taxon>Araneomorphae</taxon>
        <taxon>Entelegynae</taxon>
        <taxon>Araneoidea</taxon>
        <taxon>Araneidae</taxon>
        <taxon>Araneus</taxon>
    </lineage>
</organism>
<dbReference type="Proteomes" id="UP000499080">
    <property type="component" value="Unassembled WGS sequence"/>
</dbReference>
<evidence type="ECO:0000313" key="1">
    <source>
        <dbReference type="EMBL" id="GBN57954.1"/>
    </source>
</evidence>
<dbReference type="EMBL" id="BGPR01136487">
    <property type="protein sequence ID" value="GBN57954.1"/>
    <property type="molecule type" value="Genomic_DNA"/>
</dbReference>
<evidence type="ECO:0000313" key="2">
    <source>
        <dbReference type="Proteomes" id="UP000499080"/>
    </source>
</evidence>
<accession>A0A4Y2Q3F8</accession>
<reference evidence="1 2" key="1">
    <citation type="journal article" date="2019" name="Sci. Rep.">
        <title>Orb-weaving spider Araneus ventricosus genome elucidates the spidroin gene catalogue.</title>
        <authorList>
            <person name="Kono N."/>
            <person name="Nakamura H."/>
            <person name="Ohtoshi R."/>
            <person name="Moran D.A.P."/>
            <person name="Shinohara A."/>
            <person name="Yoshida Y."/>
            <person name="Fujiwara M."/>
            <person name="Mori M."/>
            <person name="Tomita M."/>
            <person name="Arakawa K."/>
        </authorList>
    </citation>
    <scope>NUCLEOTIDE SEQUENCE [LARGE SCALE GENOMIC DNA]</scope>
</reference>
<dbReference type="AlphaFoldDB" id="A0A4Y2Q3F8"/>
<gene>
    <name evidence="1" type="ORF">AVEN_268671_1</name>
</gene>